<gene>
    <name evidence="2" type="ORF">ACFWJN_04980</name>
</gene>
<dbReference type="InterPro" id="IPR025333">
    <property type="entry name" value="DUF4239"/>
</dbReference>
<keyword evidence="1" id="KW-1133">Transmembrane helix</keyword>
<accession>A0ABW6FHU0</accession>
<dbReference type="Proteomes" id="UP001598448">
    <property type="component" value="Unassembled WGS sequence"/>
</dbReference>
<evidence type="ECO:0000313" key="3">
    <source>
        <dbReference type="Proteomes" id="UP001598448"/>
    </source>
</evidence>
<evidence type="ECO:0000313" key="2">
    <source>
        <dbReference type="EMBL" id="MFD5098321.1"/>
    </source>
</evidence>
<evidence type="ECO:0008006" key="4">
    <source>
        <dbReference type="Google" id="ProtNLM"/>
    </source>
</evidence>
<keyword evidence="1" id="KW-0472">Membrane</keyword>
<feature type="transmembrane region" description="Helical" evidence="1">
    <location>
        <begin position="259"/>
        <end position="279"/>
    </location>
</feature>
<proteinExistence type="predicted"/>
<dbReference type="RefSeq" id="WP_386709060.1">
    <property type="nucleotide sequence ID" value="NZ_JBHXIJ010000018.1"/>
</dbReference>
<organism evidence="2 3">
    <name type="scientific">Streptomyces albidochromogenes</name>
    <dbReference type="NCBI Taxonomy" id="329524"/>
    <lineage>
        <taxon>Bacteria</taxon>
        <taxon>Bacillati</taxon>
        <taxon>Actinomycetota</taxon>
        <taxon>Actinomycetes</taxon>
        <taxon>Kitasatosporales</taxon>
        <taxon>Streptomycetaceae</taxon>
        <taxon>Streptomyces</taxon>
    </lineage>
</organism>
<sequence>MISLGLGGSPDLAEDEAPLARQLRVRPTAPAKGPARFGLHDGTGRWLSHVFFAAARVTAGRGRVAGAADNRHQVMILADGRLPEGGCIVVITIVVAALALAAGLAGHRSMRGRLEAESTPSLTIRDFVLPLQTLTVFVLAFVLVTASTSNGKADEAVRNEAGVVDHMFEVADYAPAAQRQRLQADVVCYVRAVRAEEWPAMAHGHGSEAPNRWSTDFRAALQQMGDDASAFGMLVSADKERSQARQTRIAESTPAIPSAVYWLMLAALAFLVITLALCLPRQNTTLVTTGLVILTVLLTSVLLVIRDVERPFSGVIKVTPAAMTTVEDDISEDFTAAYGDRLPCDGNGKPRTAA</sequence>
<feature type="transmembrane region" description="Helical" evidence="1">
    <location>
        <begin position="88"/>
        <end position="106"/>
    </location>
</feature>
<comment type="caution">
    <text evidence="2">The sequence shown here is derived from an EMBL/GenBank/DDBJ whole genome shotgun (WGS) entry which is preliminary data.</text>
</comment>
<feature type="transmembrane region" description="Helical" evidence="1">
    <location>
        <begin position="127"/>
        <end position="146"/>
    </location>
</feature>
<protein>
    <recommendedName>
        <fullName evidence="4">DUF4239 domain-containing protein</fullName>
    </recommendedName>
</protein>
<reference evidence="2 3" key="1">
    <citation type="submission" date="2024-09" db="EMBL/GenBank/DDBJ databases">
        <title>The Natural Products Discovery Center: Release of the First 8490 Sequenced Strains for Exploring Actinobacteria Biosynthetic Diversity.</title>
        <authorList>
            <person name="Kalkreuter E."/>
            <person name="Kautsar S.A."/>
            <person name="Yang D."/>
            <person name="Bader C.D."/>
            <person name="Teijaro C.N."/>
            <person name="Fluegel L."/>
            <person name="Davis C.M."/>
            <person name="Simpson J.R."/>
            <person name="Lauterbach L."/>
            <person name="Steele A.D."/>
            <person name="Gui C."/>
            <person name="Meng S."/>
            <person name="Li G."/>
            <person name="Viehrig K."/>
            <person name="Ye F."/>
            <person name="Su P."/>
            <person name="Kiefer A.F."/>
            <person name="Nichols A."/>
            <person name="Cepeda A.J."/>
            <person name="Yan W."/>
            <person name="Fan B."/>
            <person name="Jiang Y."/>
            <person name="Adhikari A."/>
            <person name="Zheng C.-J."/>
            <person name="Schuster L."/>
            <person name="Cowan T.M."/>
            <person name="Smanski M.J."/>
            <person name="Chevrette M.G."/>
            <person name="De Carvalho L.P.S."/>
            <person name="Shen B."/>
        </authorList>
    </citation>
    <scope>NUCLEOTIDE SEQUENCE [LARGE SCALE GENOMIC DNA]</scope>
    <source>
        <strain evidence="2 3">NPDC058348</strain>
    </source>
</reference>
<keyword evidence="3" id="KW-1185">Reference proteome</keyword>
<dbReference type="Pfam" id="PF14023">
    <property type="entry name" value="Bestrophin-like"/>
    <property type="match status" value="1"/>
</dbReference>
<evidence type="ECO:0000256" key="1">
    <source>
        <dbReference type="SAM" id="Phobius"/>
    </source>
</evidence>
<dbReference type="EMBL" id="JBHXIJ010000018">
    <property type="protein sequence ID" value="MFD5098321.1"/>
    <property type="molecule type" value="Genomic_DNA"/>
</dbReference>
<feature type="transmembrane region" description="Helical" evidence="1">
    <location>
        <begin position="286"/>
        <end position="305"/>
    </location>
</feature>
<keyword evidence="1" id="KW-0812">Transmembrane</keyword>
<name>A0ABW6FHU0_9ACTN</name>